<dbReference type="PANTHER" id="PTHR10272">
    <property type="entry name" value="PLATELET-ACTIVATING FACTOR ACETYLHYDROLASE"/>
    <property type="match status" value="1"/>
</dbReference>
<evidence type="ECO:0000256" key="3">
    <source>
        <dbReference type="ARBA" id="ARBA00022963"/>
    </source>
</evidence>
<evidence type="ECO:0000256" key="2">
    <source>
        <dbReference type="ARBA" id="ARBA00022801"/>
    </source>
</evidence>
<comment type="caution">
    <text evidence="5">The sequence shown here is derived from an EMBL/GenBank/DDBJ whole genome shotgun (WGS) entry which is preliminary data.</text>
</comment>
<name>A0A5J4YL34_PORPP</name>
<dbReference type="Pfam" id="PF03403">
    <property type="entry name" value="PAF-AH_p_II"/>
    <property type="match status" value="2"/>
</dbReference>
<dbReference type="EC" id="3.1.1.47" evidence="1"/>
<evidence type="ECO:0000313" key="5">
    <source>
        <dbReference type="EMBL" id="KAA8492126.1"/>
    </source>
</evidence>
<protein>
    <recommendedName>
        <fullName evidence="1">1-alkyl-2-acetylglycerophosphocholine esterase</fullName>
        <ecNumber evidence="1">3.1.1.47</ecNumber>
    </recommendedName>
</protein>
<organism evidence="5 6">
    <name type="scientific">Porphyridium purpureum</name>
    <name type="common">Red alga</name>
    <name type="synonym">Porphyridium cruentum</name>
    <dbReference type="NCBI Taxonomy" id="35688"/>
    <lineage>
        <taxon>Eukaryota</taxon>
        <taxon>Rhodophyta</taxon>
        <taxon>Bangiophyceae</taxon>
        <taxon>Porphyridiales</taxon>
        <taxon>Porphyridiaceae</taxon>
        <taxon>Porphyridium</taxon>
    </lineage>
</organism>
<dbReference type="AlphaFoldDB" id="A0A5J4YL34"/>
<evidence type="ECO:0000256" key="4">
    <source>
        <dbReference type="ARBA" id="ARBA00023098"/>
    </source>
</evidence>
<dbReference type="PANTHER" id="PTHR10272:SF0">
    <property type="entry name" value="PLATELET-ACTIVATING FACTOR ACETYLHYDROLASE"/>
    <property type="match status" value="1"/>
</dbReference>
<accession>A0A5J4YL34</accession>
<dbReference type="Proteomes" id="UP000324585">
    <property type="component" value="Unassembled WGS sequence"/>
</dbReference>
<keyword evidence="2 5" id="KW-0378">Hydrolase</keyword>
<dbReference type="InterPro" id="IPR029058">
    <property type="entry name" value="AB_hydrolase_fold"/>
</dbReference>
<keyword evidence="6" id="KW-1185">Reference proteome</keyword>
<gene>
    <name evidence="5" type="ORF">FVE85_3564</name>
</gene>
<keyword evidence="4" id="KW-0443">Lipid metabolism</keyword>
<keyword evidence="3" id="KW-0442">Lipid degradation</keyword>
<dbReference type="GO" id="GO:0016042">
    <property type="term" value="P:lipid catabolic process"/>
    <property type="evidence" value="ECO:0007669"/>
    <property type="project" value="UniProtKB-KW"/>
</dbReference>
<evidence type="ECO:0000313" key="6">
    <source>
        <dbReference type="Proteomes" id="UP000324585"/>
    </source>
</evidence>
<reference evidence="6" key="1">
    <citation type="journal article" date="2019" name="Nat. Commun.">
        <title>Expansion of phycobilisome linker gene families in mesophilic red algae.</title>
        <authorList>
            <person name="Lee J."/>
            <person name="Kim D."/>
            <person name="Bhattacharya D."/>
            <person name="Yoon H.S."/>
        </authorList>
    </citation>
    <scope>NUCLEOTIDE SEQUENCE [LARGE SCALE GENOMIC DNA]</scope>
    <source>
        <strain evidence="6">CCMP 1328</strain>
    </source>
</reference>
<sequence length="386" mass="42390">MHHRCRRCVISAMLRLRVDELGQTLQTPAPRRTGRSCIGCTDVEIPSPATPHVLHARLFFPVQHEGDEAGRSPCQSGRTASWVPGGLMRTCSAASFSIAGKLIAWMALLTTTNFAWFEDMRAERKHVLPDQVQQQVRQPSRLKFAVFSHGRGAAGFAYSAICAEIAACGYLVCAITAHFDGTALLLPQKNRHEIGEAQCALRVLEVRAAFDYILQDACWGTRLDVSESGDALVVGHSLGGDTALEAAVQDKRFSTVILLDAPLRICSADVYRKHKLDAVHNFMCIQGANSLGRVLACVASLRQNESRVHVLQNTAGLSHHQFSELFYILPSWLRALVEKILDFNVPSRDALEGILRVLRAFLLNDGHGVSGLDLNSIGYRDALGNR</sequence>
<dbReference type="Gene3D" id="3.40.50.1820">
    <property type="entry name" value="alpha/beta hydrolase"/>
    <property type="match status" value="1"/>
</dbReference>
<dbReference type="OrthoDB" id="2363873at2759"/>
<evidence type="ECO:0000256" key="1">
    <source>
        <dbReference type="ARBA" id="ARBA00013201"/>
    </source>
</evidence>
<proteinExistence type="predicted"/>
<dbReference type="EMBL" id="VRMN01000010">
    <property type="protein sequence ID" value="KAA8492126.1"/>
    <property type="molecule type" value="Genomic_DNA"/>
</dbReference>
<dbReference type="SUPFAM" id="SSF53474">
    <property type="entry name" value="alpha/beta-Hydrolases"/>
    <property type="match status" value="1"/>
</dbReference>
<dbReference type="GO" id="GO:0003847">
    <property type="term" value="F:1-alkyl-2-acetylglycerophosphocholine esterase activity"/>
    <property type="evidence" value="ECO:0007669"/>
    <property type="project" value="UniProtKB-EC"/>
</dbReference>